<evidence type="ECO:0000313" key="7">
    <source>
        <dbReference type="Proteomes" id="UP000887568"/>
    </source>
</evidence>
<dbReference type="OrthoDB" id="6038945at2759"/>
<name>A0A913ZT32_PATMI</name>
<proteinExistence type="inferred from homology"/>
<evidence type="ECO:0000256" key="5">
    <source>
        <dbReference type="SAM" id="SignalP"/>
    </source>
</evidence>
<protein>
    <submittedName>
        <fullName evidence="6">Uncharacterized protein</fullName>
    </submittedName>
</protein>
<sequence>MALDKMIFLACVLLLATANATPVMRRDTASASTGQCAPLTAQNLSELLLGLEGNATSFEPHFSSVNTGTGTAVRPCPLNTGIVSSMAVNERAVCPWDYEQREYPSLIPRIINRAVHRCNGTGKCIDPRTGGEISDANCEPINYRMKVLNRTECADGNYTYRVEYLQVPVAFTCSRPVTRP</sequence>
<dbReference type="InterPro" id="IPR010345">
    <property type="entry name" value="IL-17_fam"/>
</dbReference>
<accession>A0A913ZT32</accession>
<evidence type="ECO:0000256" key="4">
    <source>
        <dbReference type="ARBA" id="ARBA00022729"/>
    </source>
</evidence>
<evidence type="ECO:0000256" key="3">
    <source>
        <dbReference type="ARBA" id="ARBA00022525"/>
    </source>
</evidence>
<reference evidence="6" key="1">
    <citation type="submission" date="2022-11" db="UniProtKB">
        <authorList>
            <consortium name="EnsemblMetazoa"/>
        </authorList>
    </citation>
    <scope>IDENTIFICATION</scope>
</reference>
<dbReference type="AlphaFoldDB" id="A0A913ZT32"/>
<keyword evidence="3" id="KW-0964">Secreted</keyword>
<evidence type="ECO:0000256" key="2">
    <source>
        <dbReference type="ARBA" id="ARBA00007236"/>
    </source>
</evidence>
<dbReference type="EnsemblMetazoa" id="XM_038198985.1">
    <property type="protein sequence ID" value="XP_038054913.1"/>
    <property type="gene ID" value="LOC119727124"/>
</dbReference>
<dbReference type="GeneID" id="119727124"/>
<dbReference type="Gene3D" id="2.10.90.10">
    <property type="entry name" value="Cystine-knot cytokines"/>
    <property type="match status" value="1"/>
</dbReference>
<comment type="similarity">
    <text evidence="2">Belongs to the IL-17 family.</text>
</comment>
<feature type="signal peptide" evidence="5">
    <location>
        <begin position="1"/>
        <end position="20"/>
    </location>
</feature>
<keyword evidence="7" id="KW-1185">Reference proteome</keyword>
<evidence type="ECO:0000256" key="1">
    <source>
        <dbReference type="ARBA" id="ARBA00004613"/>
    </source>
</evidence>
<keyword evidence="4 5" id="KW-0732">Signal</keyword>
<dbReference type="Pfam" id="PF06083">
    <property type="entry name" value="IL17"/>
    <property type="match status" value="1"/>
</dbReference>
<evidence type="ECO:0000313" key="6">
    <source>
        <dbReference type="EnsemblMetazoa" id="XP_038054913.1"/>
    </source>
</evidence>
<dbReference type="GO" id="GO:0005125">
    <property type="term" value="F:cytokine activity"/>
    <property type="evidence" value="ECO:0007669"/>
    <property type="project" value="InterPro"/>
</dbReference>
<comment type="subcellular location">
    <subcellularLocation>
        <location evidence="1">Secreted</location>
    </subcellularLocation>
</comment>
<dbReference type="SUPFAM" id="SSF57501">
    <property type="entry name" value="Cystine-knot cytokines"/>
    <property type="match status" value="1"/>
</dbReference>
<dbReference type="Proteomes" id="UP000887568">
    <property type="component" value="Unplaced"/>
</dbReference>
<organism evidence="6 7">
    <name type="scientific">Patiria miniata</name>
    <name type="common">Bat star</name>
    <name type="synonym">Asterina miniata</name>
    <dbReference type="NCBI Taxonomy" id="46514"/>
    <lineage>
        <taxon>Eukaryota</taxon>
        <taxon>Metazoa</taxon>
        <taxon>Echinodermata</taxon>
        <taxon>Eleutherozoa</taxon>
        <taxon>Asterozoa</taxon>
        <taxon>Asteroidea</taxon>
        <taxon>Valvatacea</taxon>
        <taxon>Valvatida</taxon>
        <taxon>Asterinidae</taxon>
        <taxon>Patiria</taxon>
    </lineage>
</organism>
<dbReference type="InterPro" id="IPR029034">
    <property type="entry name" value="Cystine-knot_cytokine"/>
</dbReference>
<dbReference type="RefSeq" id="XP_038054913.1">
    <property type="nucleotide sequence ID" value="XM_038198985.1"/>
</dbReference>
<dbReference type="OMA" id="MARISMT"/>
<dbReference type="GO" id="GO:0005576">
    <property type="term" value="C:extracellular region"/>
    <property type="evidence" value="ECO:0007669"/>
    <property type="project" value="UniProtKB-SubCell"/>
</dbReference>
<feature type="chain" id="PRO_5038057118" evidence="5">
    <location>
        <begin position="21"/>
        <end position="180"/>
    </location>
</feature>